<dbReference type="Proteomes" id="UP000289437">
    <property type="component" value="Unassembled WGS sequence"/>
</dbReference>
<feature type="region of interest" description="Disordered" evidence="2">
    <location>
        <begin position="55"/>
        <end position="77"/>
    </location>
</feature>
<dbReference type="OrthoDB" id="7574913at2"/>
<reference evidence="3 4" key="1">
    <citation type="submission" date="2018-11" db="EMBL/GenBank/DDBJ databases">
        <authorList>
            <person name="Mardanov A.V."/>
            <person name="Ravin N.V."/>
            <person name="Dedysh S.N."/>
        </authorList>
    </citation>
    <scope>NUCLEOTIDE SEQUENCE [LARGE SCALE GENOMIC DNA]</scope>
    <source>
        <strain evidence="3 4">AF10</strain>
    </source>
</reference>
<dbReference type="EMBL" id="RDSM01000002">
    <property type="protein sequence ID" value="RXH55642.1"/>
    <property type="molecule type" value="Genomic_DNA"/>
</dbReference>
<evidence type="ECO:0000256" key="2">
    <source>
        <dbReference type="SAM" id="MobiDB-lite"/>
    </source>
</evidence>
<organism evidence="3 4">
    <name type="scientific">Granulicella sibirica</name>
    <dbReference type="NCBI Taxonomy" id="2479048"/>
    <lineage>
        <taxon>Bacteria</taxon>
        <taxon>Pseudomonadati</taxon>
        <taxon>Acidobacteriota</taxon>
        <taxon>Terriglobia</taxon>
        <taxon>Terriglobales</taxon>
        <taxon>Acidobacteriaceae</taxon>
        <taxon>Granulicella</taxon>
    </lineage>
</organism>
<evidence type="ECO:0000313" key="4">
    <source>
        <dbReference type="Proteomes" id="UP000289437"/>
    </source>
</evidence>
<sequence>MSLAENFLSTAKQLLLATENLKRLDERVSRLSDDVHGLNHRLIRVEALIEFSKSAAQAAKPPAKRHRLAPPDHHDSD</sequence>
<reference evidence="4" key="2">
    <citation type="submission" date="2019-02" db="EMBL/GenBank/DDBJ databases">
        <title>Granulicella sibirica sp. nov., a psychrotolerant acidobacterium isolated from an organic soil layer in forested tundra, West Siberia.</title>
        <authorList>
            <person name="Oshkin I.Y."/>
            <person name="Kulichevskaya I.S."/>
            <person name="Rijpstra W.I.C."/>
            <person name="Sinninghe Damste J.S."/>
            <person name="Rakitin A.L."/>
            <person name="Ravin N.V."/>
            <person name="Dedysh S.N."/>
        </authorList>
    </citation>
    <scope>NUCLEOTIDE SEQUENCE [LARGE SCALE GENOMIC DNA]</scope>
    <source>
        <strain evidence="4">AF10</strain>
    </source>
</reference>
<gene>
    <name evidence="3" type="ORF">GRAN_2499</name>
</gene>
<accession>A0A4Q0SYY8</accession>
<comment type="caution">
    <text evidence="3">The sequence shown here is derived from an EMBL/GenBank/DDBJ whole genome shotgun (WGS) entry which is preliminary data.</text>
</comment>
<feature type="coiled-coil region" evidence="1">
    <location>
        <begin position="14"/>
        <end position="41"/>
    </location>
</feature>
<evidence type="ECO:0000256" key="1">
    <source>
        <dbReference type="SAM" id="Coils"/>
    </source>
</evidence>
<dbReference type="AlphaFoldDB" id="A0A4Q0SYY8"/>
<dbReference type="RefSeq" id="WP_128913260.1">
    <property type="nucleotide sequence ID" value="NZ_RDSM01000002.1"/>
</dbReference>
<keyword evidence="1" id="KW-0175">Coiled coil</keyword>
<protein>
    <submittedName>
        <fullName evidence="3">Uncharacterized protein</fullName>
    </submittedName>
</protein>
<name>A0A4Q0SYY8_9BACT</name>
<keyword evidence="4" id="KW-1185">Reference proteome</keyword>
<evidence type="ECO:0000313" key="3">
    <source>
        <dbReference type="EMBL" id="RXH55642.1"/>
    </source>
</evidence>
<proteinExistence type="predicted"/>